<name>A0ABS9XUG1_9ACTN</name>
<keyword evidence="3" id="KW-0223">Dioxygenase</keyword>
<comment type="caution">
    <text evidence="3">The sequence shown here is derived from an EMBL/GenBank/DDBJ whole genome shotgun (WGS) entry which is preliminary data.</text>
</comment>
<dbReference type="SUPFAM" id="SSF54427">
    <property type="entry name" value="NTF2-like"/>
    <property type="match status" value="1"/>
</dbReference>
<dbReference type="PANTHER" id="PTHR41534">
    <property type="entry name" value="BLR3401 PROTEIN"/>
    <property type="match status" value="1"/>
</dbReference>
<sequence length="184" mass="20584">MIPTGLTSATIGHATPSDAVRVRDTTVISAVCQFLYDEAALLDEWRLDEWLSLFHPDAVYLIPTPEDLSNDPATTLHLVHDSMNTLAGRVDRLKSKHAHAESPRSRTRRHITNVRVWQSPDGLETRSVFQVTRVRGGVVDRYVGVYEHLLVSTTDSDVPWLIKRRRVALDHSIESAGGQLSVLL</sequence>
<reference evidence="3" key="1">
    <citation type="submission" date="2022-03" db="EMBL/GenBank/DDBJ databases">
        <title>Streptomyces 7R015 and 7R016 isolated from Barleria lupulina in Thailand.</title>
        <authorList>
            <person name="Kanchanasin P."/>
            <person name="Phongsopitanun W."/>
            <person name="Tanasupawat S."/>
        </authorList>
    </citation>
    <scope>NUCLEOTIDE SEQUENCE</scope>
    <source>
        <strain evidence="3">7R016</strain>
    </source>
</reference>
<dbReference type="EMBL" id="JALDAX010000024">
    <property type="protein sequence ID" value="MCI3245718.1"/>
    <property type="molecule type" value="Genomic_DNA"/>
</dbReference>
<dbReference type="InterPro" id="IPR000391">
    <property type="entry name" value="Rng_hydr_dOase-bsu"/>
</dbReference>
<proteinExistence type="inferred from homology"/>
<keyword evidence="4" id="KW-1185">Reference proteome</keyword>
<comment type="similarity">
    <text evidence="1">Belongs to the bacterial ring-hydroxylating dioxygenase beta subunit family.</text>
</comment>
<evidence type="ECO:0000256" key="1">
    <source>
        <dbReference type="ARBA" id="ARBA00009570"/>
    </source>
</evidence>
<gene>
    <name evidence="3" type="ORF">MQN93_39035</name>
</gene>
<evidence type="ECO:0000313" key="3">
    <source>
        <dbReference type="EMBL" id="MCI3245718.1"/>
    </source>
</evidence>
<dbReference type="Gene3D" id="3.10.450.50">
    <property type="match status" value="1"/>
</dbReference>
<keyword evidence="2" id="KW-0560">Oxidoreductase</keyword>
<accession>A0ABS9XUG1</accession>
<dbReference type="RefSeq" id="WP_242713215.1">
    <property type="nucleotide sequence ID" value="NZ_JALDAX010000024.1"/>
</dbReference>
<dbReference type="Pfam" id="PF00866">
    <property type="entry name" value="Ring_hydroxyl_B"/>
    <property type="match status" value="1"/>
</dbReference>
<organism evidence="3 4">
    <name type="scientific">Streptomyces spinosisporus</name>
    <dbReference type="NCBI Taxonomy" id="2927582"/>
    <lineage>
        <taxon>Bacteria</taxon>
        <taxon>Bacillati</taxon>
        <taxon>Actinomycetota</taxon>
        <taxon>Actinomycetes</taxon>
        <taxon>Kitasatosporales</taxon>
        <taxon>Streptomycetaceae</taxon>
        <taxon>Streptomyces</taxon>
    </lineage>
</organism>
<dbReference type="CDD" id="cd00667">
    <property type="entry name" value="ring_hydroxylating_dioxygenases_beta"/>
    <property type="match status" value="1"/>
</dbReference>
<evidence type="ECO:0000313" key="4">
    <source>
        <dbReference type="Proteomes" id="UP001165270"/>
    </source>
</evidence>
<evidence type="ECO:0000256" key="2">
    <source>
        <dbReference type="ARBA" id="ARBA00023002"/>
    </source>
</evidence>
<dbReference type="PANTHER" id="PTHR41534:SF2">
    <property type="entry name" value="3-PHENYLPROPIONATE_CINNAMIC ACID DIOXYGENASE SUBUNIT BETA"/>
    <property type="match status" value="1"/>
</dbReference>
<dbReference type="InterPro" id="IPR032710">
    <property type="entry name" value="NTF2-like_dom_sf"/>
</dbReference>
<dbReference type="GO" id="GO:0051213">
    <property type="term" value="F:dioxygenase activity"/>
    <property type="evidence" value="ECO:0007669"/>
    <property type="project" value="UniProtKB-KW"/>
</dbReference>
<protein>
    <submittedName>
        <fullName evidence="3">Aromatic-ring-hydroxylating dioxygenase subunit beta</fullName>
    </submittedName>
</protein>
<dbReference type="Proteomes" id="UP001165270">
    <property type="component" value="Unassembled WGS sequence"/>
</dbReference>